<dbReference type="Proteomes" id="UP000037923">
    <property type="component" value="Unassembled WGS sequence"/>
</dbReference>
<feature type="compositionally biased region" description="Polar residues" evidence="1">
    <location>
        <begin position="15"/>
        <end position="25"/>
    </location>
</feature>
<dbReference type="RefSeq" id="XP_015659555.1">
    <property type="nucleotide sequence ID" value="XM_015802154.1"/>
</dbReference>
<dbReference type="GeneID" id="26904758"/>
<comment type="caution">
    <text evidence="2">The sequence shown here is derived from an EMBL/GenBank/DDBJ whole genome shotgun (WGS) entry which is preliminary data.</text>
</comment>
<keyword evidence="3" id="KW-1185">Reference proteome</keyword>
<dbReference type="VEuPathDB" id="TriTrypDB:LpyrH10_07_2740"/>
<dbReference type="AlphaFoldDB" id="A0A0M9G312"/>
<dbReference type="EMBL" id="LGTL01000007">
    <property type="protein sequence ID" value="KPA81116.1"/>
    <property type="molecule type" value="Genomic_DNA"/>
</dbReference>
<feature type="region of interest" description="Disordered" evidence="1">
    <location>
        <begin position="91"/>
        <end position="160"/>
    </location>
</feature>
<dbReference type="OrthoDB" id="272761at2759"/>
<reference evidence="2 3" key="1">
    <citation type="submission" date="2015-07" db="EMBL/GenBank/DDBJ databases">
        <title>High-quality genome of monoxenous trypanosomatid Leptomonas pyrrhocoris.</title>
        <authorList>
            <person name="Flegontov P."/>
            <person name="Butenko A."/>
            <person name="Firsov S."/>
            <person name="Vlcek C."/>
            <person name="Logacheva M.D."/>
            <person name="Field M."/>
            <person name="Filatov D."/>
            <person name="Flegontova O."/>
            <person name="Gerasimov E."/>
            <person name="Jackson A.P."/>
            <person name="Kelly S."/>
            <person name="Opperdoes F."/>
            <person name="O'Reilly A."/>
            <person name="Votypka J."/>
            <person name="Yurchenko V."/>
            <person name="Lukes J."/>
        </authorList>
    </citation>
    <scope>NUCLEOTIDE SEQUENCE [LARGE SCALE GENOMIC DNA]</scope>
    <source>
        <strain evidence="2">H10</strain>
    </source>
</reference>
<feature type="compositionally biased region" description="Basic and acidic residues" evidence="1">
    <location>
        <begin position="151"/>
        <end position="160"/>
    </location>
</feature>
<dbReference type="OMA" id="WEHITSA"/>
<sequence>MSQPQQMESSPQHSLSTSAAVQSSVDGLPEWCTNEFRERYRRGEVPLFGCYDPVYLRQPFRPASESAGLLPPSSSFFPPFSSLVRRFASASDAASSTAPEAKDDGEQDANGDVAGSGFGRARPAHSWEHITSAEDLWNGPPLTTKIPPAGDYERILLDRP</sequence>
<proteinExistence type="predicted"/>
<protein>
    <submittedName>
        <fullName evidence="2">Unspecified product</fullName>
    </submittedName>
</protein>
<accession>A0A0M9G312</accession>
<organism evidence="2 3">
    <name type="scientific">Leptomonas pyrrhocoris</name>
    <name type="common">Firebug parasite</name>
    <dbReference type="NCBI Taxonomy" id="157538"/>
    <lineage>
        <taxon>Eukaryota</taxon>
        <taxon>Discoba</taxon>
        <taxon>Euglenozoa</taxon>
        <taxon>Kinetoplastea</taxon>
        <taxon>Metakinetoplastina</taxon>
        <taxon>Trypanosomatida</taxon>
        <taxon>Trypanosomatidae</taxon>
        <taxon>Leishmaniinae</taxon>
        <taxon>Leptomonas</taxon>
    </lineage>
</organism>
<evidence type="ECO:0000313" key="2">
    <source>
        <dbReference type="EMBL" id="KPA81116.1"/>
    </source>
</evidence>
<gene>
    <name evidence="2" type="ORF">ABB37_04467</name>
</gene>
<evidence type="ECO:0000256" key="1">
    <source>
        <dbReference type="SAM" id="MobiDB-lite"/>
    </source>
</evidence>
<name>A0A0M9G312_LEPPY</name>
<feature type="region of interest" description="Disordered" evidence="1">
    <location>
        <begin position="1"/>
        <end position="25"/>
    </location>
</feature>
<feature type="compositionally biased region" description="Low complexity" evidence="1">
    <location>
        <begin position="1"/>
        <end position="14"/>
    </location>
</feature>
<evidence type="ECO:0000313" key="3">
    <source>
        <dbReference type="Proteomes" id="UP000037923"/>
    </source>
</evidence>